<proteinExistence type="predicted"/>
<dbReference type="GO" id="GO:0046872">
    <property type="term" value="F:metal ion binding"/>
    <property type="evidence" value="ECO:0007669"/>
    <property type="project" value="UniProtKB-KW"/>
</dbReference>
<dbReference type="InterPro" id="IPR018253">
    <property type="entry name" value="DnaJ_domain_CS"/>
</dbReference>
<evidence type="ECO:0000259" key="9">
    <source>
        <dbReference type="PROSITE" id="PS50076"/>
    </source>
</evidence>
<evidence type="ECO:0000256" key="4">
    <source>
        <dbReference type="ARBA" id="ARBA00022824"/>
    </source>
</evidence>
<evidence type="ECO:0000256" key="3">
    <source>
        <dbReference type="ARBA" id="ARBA00022723"/>
    </source>
</evidence>
<dbReference type="Pfam" id="PF09320">
    <property type="entry name" value="DUF1977"/>
    <property type="match status" value="1"/>
</dbReference>
<dbReference type="STRING" id="60517.A0A0R3WBL3"/>
<dbReference type="SMART" id="SM00271">
    <property type="entry name" value="DnaJ"/>
    <property type="match status" value="1"/>
</dbReference>
<accession>A0A0R3WBL3</accession>
<evidence type="ECO:0000256" key="7">
    <source>
        <dbReference type="SAM" id="MobiDB-lite"/>
    </source>
</evidence>
<dbReference type="Gene3D" id="1.10.287.110">
    <property type="entry name" value="DnaJ domain"/>
    <property type="match status" value="1"/>
</dbReference>
<dbReference type="SUPFAM" id="SSF46565">
    <property type="entry name" value="Chaperone J-domain"/>
    <property type="match status" value="1"/>
</dbReference>
<dbReference type="SUPFAM" id="SSF51621">
    <property type="entry name" value="Phosphoenolpyruvate/pyruvate domain"/>
    <property type="match status" value="1"/>
</dbReference>
<dbReference type="GO" id="GO:0005789">
    <property type="term" value="C:endoplasmic reticulum membrane"/>
    <property type="evidence" value="ECO:0007669"/>
    <property type="project" value="UniProtKB-SubCell"/>
</dbReference>
<keyword evidence="3" id="KW-0479">Metal-binding</keyword>
<evidence type="ECO:0000256" key="6">
    <source>
        <dbReference type="ARBA" id="ARBA00023136"/>
    </source>
</evidence>
<dbReference type="Pfam" id="PF00226">
    <property type="entry name" value="DnaJ"/>
    <property type="match status" value="1"/>
</dbReference>
<dbReference type="PANTHER" id="PTHR43908:SF3">
    <property type="entry name" value="AT29763P-RELATED"/>
    <property type="match status" value="1"/>
</dbReference>
<dbReference type="CDD" id="cd06257">
    <property type="entry name" value="DnaJ"/>
    <property type="match status" value="1"/>
</dbReference>
<dbReference type="InterPro" id="IPR040442">
    <property type="entry name" value="Pyrv_kinase-like_dom_sf"/>
</dbReference>
<dbReference type="AlphaFoldDB" id="A0A0R3WBL3"/>
<dbReference type="InterPro" id="IPR001623">
    <property type="entry name" value="DnaJ_domain"/>
</dbReference>
<dbReference type="PROSITE" id="PS00636">
    <property type="entry name" value="DNAJ_1"/>
    <property type="match status" value="1"/>
</dbReference>
<reference evidence="10" key="1">
    <citation type="submission" date="2017-02" db="UniProtKB">
        <authorList>
            <consortium name="WormBaseParasite"/>
        </authorList>
    </citation>
    <scope>IDENTIFICATION</scope>
</reference>
<evidence type="ECO:0000313" key="10">
    <source>
        <dbReference type="WBParaSite" id="TASK_0000803601-mRNA-1"/>
    </source>
</evidence>
<sequence length="673" mass="75506">LRMEANRDAAVLCVERAVSYFKQGNTTEAVRFARKAKSLFPEIDIPGFISLNNGDTEVRRRRSVSHSRNEPVSEESRRSRERSEEKSFTKAQVEAVRRIMACHDLYSVLGVPKDATEDDIKRAYKSLARRYHPDKNKAPGATEAFKKIGSAFNVLVDAEKRRRYDQFGTVDEERSSVTRRHEGVYTFDGNTGFDAEFINMFFNGGFPFAQNVRYTRHAQNHDSNHENNYFAYIQILPLLILFGLSFFSNFLVKDPVFSLQRTSKYTVQRQTQAHSLPYYVKDTFAQEYDGSIRHIENQLHLNMQIGALIARTSMQRSLTWLVSRNVSTVPPSERLWRSFLYVPGDQERKIKKMENICNTTQVSSSIPDFIVLDCEDAVSAENKALARKTIASSLQARGFDKYRTYLLRGLSLRINAPSTGLAADDLYIILSTAAETMKADGGVWPGPDYISVPKTESLADLHWVESQVMRIFQKHEVAPIPNLSLIGMIESASSLLSMRELCKEARNTLKLPLVAMVFGSDDYCASLGVTHSQGRQEALFARQYLVTMCKAYGLACLDMVETDLNNMEAFCLNCEFGAQLGYDGKQLIHPKQIEPANAAYAPSPERIEWATKVVEAAAAHTTLSAASTGTDVKTADGSALTAGAFAYRGHMIDRPTVRQAERVVALSKLMQGC</sequence>
<dbReference type="GO" id="GO:0030544">
    <property type="term" value="F:Hsp70 protein binding"/>
    <property type="evidence" value="ECO:0007669"/>
    <property type="project" value="TreeGrafter"/>
</dbReference>
<dbReference type="Gene3D" id="3.20.20.60">
    <property type="entry name" value="Phosphoenolpyruvate-binding domains"/>
    <property type="match status" value="1"/>
</dbReference>
<feature type="compositionally biased region" description="Basic and acidic residues" evidence="7">
    <location>
        <begin position="67"/>
        <end position="88"/>
    </location>
</feature>
<dbReference type="InterPro" id="IPR015813">
    <property type="entry name" value="Pyrv/PenolPyrv_kinase-like_dom"/>
</dbReference>
<dbReference type="InterPro" id="IPR005000">
    <property type="entry name" value="Aldolase/citrate-lyase_domain"/>
</dbReference>
<keyword evidence="4" id="KW-0256">Endoplasmic reticulum</keyword>
<evidence type="ECO:0000256" key="8">
    <source>
        <dbReference type="SAM" id="Phobius"/>
    </source>
</evidence>
<name>A0A0R3WBL3_TAEAS</name>
<evidence type="ECO:0000256" key="5">
    <source>
        <dbReference type="ARBA" id="ARBA00022989"/>
    </source>
</evidence>
<feature type="transmembrane region" description="Helical" evidence="8">
    <location>
        <begin position="229"/>
        <end position="252"/>
    </location>
</feature>
<dbReference type="PANTHER" id="PTHR43908">
    <property type="entry name" value="AT29763P-RELATED"/>
    <property type="match status" value="1"/>
</dbReference>
<keyword evidence="2 8" id="KW-0812">Transmembrane</keyword>
<dbReference type="WBParaSite" id="TASK_0000803601-mRNA-1">
    <property type="protein sequence ID" value="TASK_0000803601-mRNA-1"/>
    <property type="gene ID" value="TASK_0000803601"/>
</dbReference>
<dbReference type="InterPro" id="IPR015399">
    <property type="entry name" value="DUF1977_DnaJ-like"/>
</dbReference>
<feature type="domain" description="J" evidence="9">
    <location>
        <begin position="104"/>
        <end position="168"/>
    </location>
</feature>
<dbReference type="GO" id="GO:0003824">
    <property type="term" value="F:catalytic activity"/>
    <property type="evidence" value="ECO:0007669"/>
    <property type="project" value="InterPro"/>
</dbReference>
<organism evidence="10">
    <name type="scientific">Taenia asiatica</name>
    <name type="common">Asian tapeworm</name>
    <dbReference type="NCBI Taxonomy" id="60517"/>
    <lineage>
        <taxon>Eukaryota</taxon>
        <taxon>Metazoa</taxon>
        <taxon>Spiralia</taxon>
        <taxon>Lophotrochozoa</taxon>
        <taxon>Platyhelminthes</taxon>
        <taxon>Cestoda</taxon>
        <taxon>Eucestoda</taxon>
        <taxon>Cyclophyllidea</taxon>
        <taxon>Taeniidae</taxon>
        <taxon>Taenia</taxon>
    </lineage>
</organism>
<dbReference type="InterPro" id="IPR051100">
    <property type="entry name" value="DnaJ_subfamily_B/C"/>
</dbReference>
<dbReference type="GO" id="GO:0071218">
    <property type="term" value="P:cellular response to misfolded protein"/>
    <property type="evidence" value="ECO:0007669"/>
    <property type="project" value="TreeGrafter"/>
</dbReference>
<comment type="subcellular location">
    <subcellularLocation>
        <location evidence="1">Endoplasmic reticulum membrane</location>
        <topology evidence="1">Single-pass membrane protein</topology>
    </subcellularLocation>
</comment>
<keyword evidence="5 8" id="KW-1133">Transmembrane helix</keyword>
<evidence type="ECO:0000256" key="1">
    <source>
        <dbReference type="ARBA" id="ARBA00004389"/>
    </source>
</evidence>
<evidence type="ECO:0000256" key="2">
    <source>
        <dbReference type="ARBA" id="ARBA00022692"/>
    </source>
</evidence>
<dbReference type="Pfam" id="PF03328">
    <property type="entry name" value="HpcH_HpaI"/>
    <property type="match status" value="1"/>
</dbReference>
<protein>
    <submittedName>
        <fullName evidence="10">J domain-containing protein</fullName>
    </submittedName>
</protein>
<dbReference type="PROSITE" id="PS50076">
    <property type="entry name" value="DNAJ_2"/>
    <property type="match status" value="1"/>
</dbReference>
<feature type="region of interest" description="Disordered" evidence="7">
    <location>
        <begin position="58"/>
        <end position="88"/>
    </location>
</feature>
<dbReference type="InterPro" id="IPR036869">
    <property type="entry name" value="J_dom_sf"/>
</dbReference>
<dbReference type="PRINTS" id="PR00625">
    <property type="entry name" value="JDOMAIN"/>
</dbReference>
<keyword evidence="6 8" id="KW-0472">Membrane</keyword>